<dbReference type="EMBL" id="WXYQ01000006">
    <property type="protein sequence ID" value="NBG96125.1"/>
    <property type="molecule type" value="Genomic_DNA"/>
</dbReference>
<proteinExistence type="predicted"/>
<comment type="caution">
    <text evidence="1">The sequence shown here is derived from an EMBL/GenBank/DDBJ whole genome shotgun (WGS) entry which is preliminary data.</text>
</comment>
<keyword evidence="2" id="KW-1185">Reference proteome</keyword>
<dbReference type="Proteomes" id="UP000470384">
    <property type="component" value="Unassembled WGS sequence"/>
</dbReference>
<dbReference type="OrthoDB" id="7922774at2"/>
<protein>
    <submittedName>
        <fullName evidence="1">Short-chain dehydrogenase</fullName>
    </submittedName>
</protein>
<dbReference type="GeneID" id="300654836"/>
<reference evidence="1 2" key="1">
    <citation type="journal article" date="2016" name="Int. J. Syst. Evol. Microbiol.">
        <title>Pyruvatibacter mobilis gen. nov., sp. nov., a marine bacterium from the culture broth of Picochlorum sp. 122.</title>
        <authorList>
            <person name="Wang G."/>
            <person name="Tang M."/>
            <person name="Wu H."/>
            <person name="Dai S."/>
            <person name="Li T."/>
            <person name="Chen C."/>
            <person name="He H."/>
            <person name="Fan J."/>
            <person name="Xiang W."/>
            <person name="Li X."/>
        </authorList>
    </citation>
    <scope>NUCLEOTIDE SEQUENCE [LARGE SCALE GENOMIC DNA]</scope>
    <source>
        <strain evidence="1 2">GYP-11</strain>
    </source>
</reference>
<evidence type="ECO:0000313" key="1">
    <source>
        <dbReference type="EMBL" id="NBG96125.1"/>
    </source>
</evidence>
<accession>A0A845QBT1</accession>
<name>A0A845QBT1_9HYPH</name>
<gene>
    <name evidence="1" type="ORF">GTQ45_10315</name>
</gene>
<organism evidence="1 2">
    <name type="scientific">Pyruvatibacter mobilis</name>
    <dbReference type="NCBI Taxonomy" id="1712261"/>
    <lineage>
        <taxon>Bacteria</taxon>
        <taxon>Pseudomonadati</taxon>
        <taxon>Pseudomonadota</taxon>
        <taxon>Alphaproteobacteria</taxon>
        <taxon>Hyphomicrobiales</taxon>
        <taxon>Parvibaculaceae</taxon>
        <taxon>Pyruvatibacter</taxon>
    </lineage>
</organism>
<dbReference type="AlphaFoldDB" id="A0A845QBT1"/>
<evidence type="ECO:0000313" key="2">
    <source>
        <dbReference type="Proteomes" id="UP000470384"/>
    </source>
</evidence>
<dbReference type="RefSeq" id="WP_160588087.1">
    <property type="nucleotide sequence ID" value="NZ_BMHN01000001.1"/>
</dbReference>
<sequence length="182" mass="19248">MPLLCIGTTGMLAGAARQLAGSGGADIAVLARRASAFRFGEAALDARLSAYDTDWSDAAGFVSALEQAGAAQGPFRAALVWMHGRDEALRAQIVHHMAEGGLLIEVLGSAASRPGAFGEERVRVMQGLPHIRYRQVLLGFVHHDGVSRWLTHEEICAGVLQAAAGDDVVTVAGQVEPWKLRP</sequence>